<evidence type="ECO:0000313" key="4">
    <source>
        <dbReference type="EMBL" id="VAW57657.1"/>
    </source>
</evidence>
<dbReference type="PANTHER" id="PTHR42862:SF1">
    <property type="entry name" value="DELTA-1-PYRROLINE-5-CARBOXYLATE DEHYDROGENASE 2, ISOFORM A-RELATED"/>
    <property type="match status" value="1"/>
</dbReference>
<dbReference type="AlphaFoldDB" id="A0A3B0X420"/>
<dbReference type="GO" id="GO:0003842">
    <property type="term" value="F:L-glutamate gamma-semialdehyde dehydrogenase activity"/>
    <property type="evidence" value="ECO:0007669"/>
    <property type="project" value="UniProtKB-EC"/>
</dbReference>
<dbReference type="SUPFAM" id="SSF53720">
    <property type="entry name" value="ALDH-like"/>
    <property type="match status" value="1"/>
</dbReference>
<dbReference type="GO" id="GO:0009898">
    <property type="term" value="C:cytoplasmic side of plasma membrane"/>
    <property type="evidence" value="ECO:0007669"/>
    <property type="project" value="TreeGrafter"/>
</dbReference>
<dbReference type="PANTHER" id="PTHR42862">
    <property type="entry name" value="DELTA-1-PYRROLINE-5-CARBOXYLATE DEHYDROGENASE 1, ISOFORM A-RELATED"/>
    <property type="match status" value="1"/>
</dbReference>
<dbReference type="Pfam" id="PF00171">
    <property type="entry name" value="Aldedh"/>
    <property type="match status" value="1"/>
</dbReference>
<feature type="domain" description="Aldehyde dehydrogenase" evidence="3">
    <location>
        <begin position="3"/>
        <end position="102"/>
    </location>
</feature>
<dbReference type="EC" id="1.5.5.2" evidence="4"/>
<evidence type="ECO:0000256" key="1">
    <source>
        <dbReference type="ARBA" id="ARBA00023002"/>
    </source>
</evidence>
<gene>
    <name evidence="4" type="ORF">MNBD_GAMMA07-1531</name>
</gene>
<proteinExistence type="predicted"/>
<dbReference type="InterPro" id="IPR016163">
    <property type="entry name" value="Ald_DH_C"/>
</dbReference>
<feature type="non-terminal residue" evidence="4">
    <location>
        <position position="1"/>
    </location>
</feature>
<dbReference type="InterPro" id="IPR015590">
    <property type="entry name" value="Aldehyde_DH_dom"/>
</dbReference>
<dbReference type="EMBL" id="UOFF01000435">
    <property type="protein sequence ID" value="VAW57657.1"/>
    <property type="molecule type" value="Genomic_DNA"/>
</dbReference>
<evidence type="ECO:0000256" key="2">
    <source>
        <dbReference type="ARBA" id="ARBA00023027"/>
    </source>
</evidence>
<sequence>DPLSSLAQEEIFGPVLCVIKADSFEQAIDIANNSKYALTGGVYSRQPSHLKFAEQNFNVGNLYLNRKITGAMVGRQPFGGLKMSGAGNCKAGNAEYLLQFMNAYCITENTLRRGFAPEPDEELKNPPS</sequence>
<dbReference type="GO" id="GO:0004657">
    <property type="term" value="F:proline dehydrogenase activity"/>
    <property type="evidence" value="ECO:0007669"/>
    <property type="project" value="UniProtKB-EC"/>
</dbReference>
<dbReference type="EC" id="1.2.1.88" evidence="4"/>
<dbReference type="Gene3D" id="3.40.309.10">
    <property type="entry name" value="Aldehyde Dehydrogenase, Chain A, domain 2"/>
    <property type="match status" value="1"/>
</dbReference>
<dbReference type="InterPro" id="IPR016161">
    <property type="entry name" value="Ald_DH/histidinol_DH"/>
</dbReference>
<name>A0A3B0X420_9ZZZZ</name>
<keyword evidence="2" id="KW-0520">NAD</keyword>
<dbReference type="Gene3D" id="3.40.605.10">
    <property type="entry name" value="Aldehyde Dehydrogenase, Chain A, domain 1"/>
    <property type="match status" value="1"/>
</dbReference>
<dbReference type="GO" id="GO:0010133">
    <property type="term" value="P:L-proline catabolic process to L-glutamate"/>
    <property type="evidence" value="ECO:0007669"/>
    <property type="project" value="TreeGrafter"/>
</dbReference>
<keyword evidence="1 4" id="KW-0560">Oxidoreductase</keyword>
<protein>
    <submittedName>
        <fullName evidence="4">Proline dehydrogenase / Delta-1-pyrroline-5-carboxylate dehydrogenase</fullName>
        <ecNumber evidence="4">1.2.1.88</ecNumber>
        <ecNumber evidence="4">1.5.5.2</ecNumber>
    </submittedName>
</protein>
<evidence type="ECO:0000259" key="3">
    <source>
        <dbReference type="Pfam" id="PF00171"/>
    </source>
</evidence>
<reference evidence="4" key="1">
    <citation type="submission" date="2018-06" db="EMBL/GenBank/DDBJ databases">
        <authorList>
            <person name="Zhirakovskaya E."/>
        </authorList>
    </citation>
    <scope>NUCLEOTIDE SEQUENCE</scope>
</reference>
<dbReference type="InterPro" id="IPR016162">
    <property type="entry name" value="Ald_DH_N"/>
</dbReference>
<organism evidence="4">
    <name type="scientific">hydrothermal vent metagenome</name>
    <dbReference type="NCBI Taxonomy" id="652676"/>
    <lineage>
        <taxon>unclassified sequences</taxon>
        <taxon>metagenomes</taxon>
        <taxon>ecological metagenomes</taxon>
    </lineage>
</organism>
<dbReference type="InterPro" id="IPR050485">
    <property type="entry name" value="Proline_metab_enzyme"/>
</dbReference>
<accession>A0A3B0X420</accession>